<keyword evidence="4 5" id="KW-0472">Membrane</keyword>
<evidence type="ECO:0000256" key="1">
    <source>
        <dbReference type="ARBA" id="ARBA00004651"/>
    </source>
</evidence>
<gene>
    <name evidence="7" type="ORF">GCM10023321_19750</name>
</gene>
<dbReference type="InterPro" id="IPR020846">
    <property type="entry name" value="MFS_dom"/>
</dbReference>
<feature type="transmembrane region" description="Helical" evidence="5">
    <location>
        <begin position="152"/>
        <end position="172"/>
    </location>
</feature>
<dbReference type="InterPro" id="IPR011701">
    <property type="entry name" value="MFS"/>
</dbReference>
<dbReference type="CDD" id="cd17321">
    <property type="entry name" value="MFS_MMR_MDR_like"/>
    <property type="match status" value="1"/>
</dbReference>
<comment type="subcellular location">
    <subcellularLocation>
        <location evidence="1">Cell membrane</location>
        <topology evidence="1">Multi-pass membrane protein</topology>
    </subcellularLocation>
</comment>
<feature type="transmembrane region" description="Helical" evidence="5">
    <location>
        <begin position="261"/>
        <end position="281"/>
    </location>
</feature>
<keyword evidence="2 5" id="KW-0812">Transmembrane</keyword>
<feature type="transmembrane region" description="Helical" evidence="5">
    <location>
        <begin position="293"/>
        <end position="315"/>
    </location>
</feature>
<dbReference type="InterPro" id="IPR036259">
    <property type="entry name" value="MFS_trans_sf"/>
</dbReference>
<protein>
    <submittedName>
        <fullName evidence="7">MFS transporter</fullName>
    </submittedName>
</protein>
<accession>A0ABP9Q012</accession>
<reference evidence="8" key="1">
    <citation type="journal article" date="2019" name="Int. J. Syst. Evol. Microbiol.">
        <title>The Global Catalogue of Microorganisms (GCM) 10K type strain sequencing project: providing services to taxonomists for standard genome sequencing and annotation.</title>
        <authorList>
            <consortium name="The Broad Institute Genomics Platform"/>
            <consortium name="The Broad Institute Genome Sequencing Center for Infectious Disease"/>
            <person name="Wu L."/>
            <person name="Ma J."/>
        </authorList>
    </citation>
    <scope>NUCLEOTIDE SEQUENCE [LARGE SCALE GENOMIC DNA]</scope>
    <source>
        <strain evidence="8">JCM 18303</strain>
    </source>
</reference>
<keyword evidence="8" id="KW-1185">Reference proteome</keyword>
<dbReference type="EMBL" id="BAABJP010000007">
    <property type="protein sequence ID" value="GAA5151902.1"/>
    <property type="molecule type" value="Genomic_DNA"/>
</dbReference>
<organism evidence="7 8">
    <name type="scientific">Pseudonocardia eucalypti</name>
    <dbReference type="NCBI Taxonomy" id="648755"/>
    <lineage>
        <taxon>Bacteria</taxon>
        <taxon>Bacillati</taxon>
        <taxon>Actinomycetota</taxon>
        <taxon>Actinomycetes</taxon>
        <taxon>Pseudonocardiales</taxon>
        <taxon>Pseudonocardiaceae</taxon>
        <taxon>Pseudonocardia</taxon>
    </lineage>
</organism>
<feature type="transmembrane region" description="Helical" evidence="5">
    <location>
        <begin position="212"/>
        <end position="232"/>
    </location>
</feature>
<dbReference type="PANTHER" id="PTHR42718">
    <property type="entry name" value="MAJOR FACILITATOR SUPERFAMILY MULTIDRUG TRANSPORTER MFSC"/>
    <property type="match status" value="1"/>
</dbReference>
<evidence type="ECO:0000256" key="2">
    <source>
        <dbReference type="ARBA" id="ARBA00022692"/>
    </source>
</evidence>
<name>A0ABP9Q012_9PSEU</name>
<feature type="transmembrane region" description="Helical" evidence="5">
    <location>
        <begin position="88"/>
        <end position="109"/>
    </location>
</feature>
<dbReference type="PROSITE" id="PS50850">
    <property type="entry name" value="MFS"/>
    <property type="match status" value="1"/>
</dbReference>
<feature type="transmembrane region" description="Helical" evidence="5">
    <location>
        <begin position="322"/>
        <end position="345"/>
    </location>
</feature>
<dbReference type="Gene3D" id="1.20.1720.10">
    <property type="entry name" value="Multidrug resistance protein D"/>
    <property type="match status" value="2"/>
</dbReference>
<evidence type="ECO:0000313" key="7">
    <source>
        <dbReference type="EMBL" id="GAA5151902.1"/>
    </source>
</evidence>
<evidence type="ECO:0000313" key="8">
    <source>
        <dbReference type="Proteomes" id="UP001428817"/>
    </source>
</evidence>
<proteinExistence type="predicted"/>
<dbReference type="Proteomes" id="UP001428817">
    <property type="component" value="Unassembled WGS sequence"/>
</dbReference>
<evidence type="ECO:0000256" key="3">
    <source>
        <dbReference type="ARBA" id="ARBA00022989"/>
    </source>
</evidence>
<comment type="caution">
    <text evidence="7">The sequence shown here is derived from an EMBL/GenBank/DDBJ whole genome shotgun (WGS) entry which is preliminary data.</text>
</comment>
<dbReference type="SUPFAM" id="SSF103473">
    <property type="entry name" value="MFS general substrate transporter"/>
    <property type="match status" value="2"/>
</dbReference>
<feature type="transmembrane region" description="Helical" evidence="5">
    <location>
        <begin position="30"/>
        <end position="51"/>
    </location>
</feature>
<evidence type="ECO:0000256" key="4">
    <source>
        <dbReference type="ARBA" id="ARBA00023136"/>
    </source>
</evidence>
<sequence length="454" mass="47185">MLMGAALAPIDLFIVNVALPTIQADLRASNATLEWVVAGYGIGFALLLVLGGRLGDAFGRRRLFSVGLAAFSLTSLVCGLAPNALTLVVARAAQGAAAALLVPQVLSIIQAGTAGERRARVLGYYGATGGISMVIGQLLGGVLVSADLAGLGWRPIFLVNVPIGLLAMWLARRTLNESRATDPVGLDLLGTPLLGATLLALLVPLMEGHGLGWPWWCWALLAAFPVLLVGFFQVERRVEARGGAPLLPPSVLRMAPMRHGLFIAVPFFAGFGGFMFVYALLLQNGLRLSPLGSGLALTPTAVAFLVTTLLVARLVNRFGRRVMVAASLVLVLSLLVLIGTVLSTWPALTVWHLVPGTLLFGIGQGLAAPTLFRSILSRVPADRAGVGSGVLTTTQQTSLALGVATFGTLFAVLSAPGGVAFAHALTVVSTIQILTSILIGALALRLPDPRESGI</sequence>
<feature type="transmembrane region" description="Helical" evidence="5">
    <location>
        <begin position="421"/>
        <end position="444"/>
    </location>
</feature>
<feature type="transmembrane region" description="Helical" evidence="5">
    <location>
        <begin position="121"/>
        <end position="146"/>
    </location>
</feature>
<keyword evidence="3 5" id="KW-1133">Transmembrane helix</keyword>
<feature type="domain" description="Major facilitator superfamily (MFS) profile" evidence="6">
    <location>
        <begin position="1"/>
        <end position="447"/>
    </location>
</feature>
<feature type="transmembrane region" description="Helical" evidence="5">
    <location>
        <begin position="63"/>
        <end position="82"/>
    </location>
</feature>
<feature type="transmembrane region" description="Helical" evidence="5">
    <location>
        <begin position="184"/>
        <end position="206"/>
    </location>
</feature>
<dbReference type="Pfam" id="PF07690">
    <property type="entry name" value="MFS_1"/>
    <property type="match status" value="1"/>
</dbReference>
<feature type="transmembrane region" description="Helical" evidence="5">
    <location>
        <begin position="397"/>
        <end position="415"/>
    </location>
</feature>
<feature type="transmembrane region" description="Helical" evidence="5">
    <location>
        <begin position="357"/>
        <end position="376"/>
    </location>
</feature>
<evidence type="ECO:0000259" key="6">
    <source>
        <dbReference type="PROSITE" id="PS50850"/>
    </source>
</evidence>
<evidence type="ECO:0000256" key="5">
    <source>
        <dbReference type="SAM" id="Phobius"/>
    </source>
</evidence>
<dbReference type="PANTHER" id="PTHR42718:SF39">
    <property type="entry name" value="ACTINORHODIN TRANSPORTER-RELATED"/>
    <property type="match status" value="1"/>
</dbReference>